<dbReference type="AlphaFoldDB" id="A0A553NDW8"/>
<evidence type="ECO:0000256" key="7">
    <source>
        <dbReference type="ARBA" id="ARBA00022679"/>
    </source>
</evidence>
<keyword evidence="9" id="KW-0479">Metal-binding</keyword>
<comment type="similarity">
    <text evidence="4">Belongs to the glycosyltransferase 49 family.</text>
</comment>
<evidence type="ECO:0000256" key="10">
    <source>
        <dbReference type="ARBA" id="ARBA00022968"/>
    </source>
</evidence>
<keyword evidence="8" id="KW-0812">Transmembrane</keyword>
<sequence length="409" mass="47954">WVVGGVTLWLSCSTIWYQKESAQKDLIELASKDLWDGSTFFYDKSRRYKTKMFAMSRPSGELDPKVCLGSQLSVDRMEEVFTMIQAWDGPTSISLFGPGLDFHLAVTFLDYLRKCHHSVLDGKSFHLVFPVDQPMQRIPDLTENLSSCDLSPKNVSDKLLSLRSPAMWKWRQNYSYPFNFMRNAAKQGCHSEFILMLDIDMVPKRNLYTEMTKFLQDPFPRTCLHCAFVLPLFEISSKVKIQDYPDTKEQLQSYFNKGHLRPFYFKVFPTAQRGTRYLKWLSVTNSSSIAYKLDSYEFMYEPVFVVRSQYPDYPEMFYGYDMDRNSQMYEMVMAKFKFYVLNQAYAIHPGFKLAGTFPQFRLEQRHLNNLRFRDYARILSARYGRDPCRMTQALPIVTSPSKVNCLIDI</sequence>
<comment type="cofactor">
    <cofactor evidence="1">
        <name>Mn(2+)</name>
        <dbReference type="ChEBI" id="CHEBI:29035"/>
    </cofactor>
</comment>
<dbReference type="OMA" id="MGYWRER"/>
<evidence type="ECO:0000313" key="22">
    <source>
        <dbReference type="Proteomes" id="UP000318571"/>
    </source>
</evidence>
<evidence type="ECO:0000256" key="9">
    <source>
        <dbReference type="ARBA" id="ARBA00022723"/>
    </source>
</evidence>
<dbReference type="UniPathway" id="UPA00378"/>
<dbReference type="GO" id="GO:0046872">
    <property type="term" value="F:metal ion binding"/>
    <property type="evidence" value="ECO:0007669"/>
    <property type="project" value="UniProtKB-KW"/>
</dbReference>
<comment type="subcellular location">
    <subcellularLocation>
        <location evidence="2">Golgi apparatus membrane</location>
        <topology evidence="2">Single-pass type II membrane protein</topology>
    </subcellularLocation>
</comment>
<keyword evidence="13" id="KW-0472">Membrane</keyword>
<comment type="pathway">
    <text evidence="3">Protein modification; protein glycosylation.</text>
</comment>
<evidence type="ECO:0000256" key="6">
    <source>
        <dbReference type="ARBA" id="ARBA00022676"/>
    </source>
</evidence>
<keyword evidence="11" id="KW-1133">Transmembrane helix</keyword>
<comment type="catalytic activity">
    <reaction evidence="20">
        <text>3-O-[beta-D-Xyl-(1-&gt;4)-Rib-ol-P-Rib-ol-P-3-beta-D-GalNAc-(1-&gt;3)-beta-D-GlcNAc-(1-&gt;4)-(O-6-P-alpha-D-Man)]-Thr-[protein] + UDP-alpha-D-glucuronate = 3-O-[beta-D-GlcA-(1-&gt;3)-beta-D-Xyl-(1-&gt;4)-Rib-ol-P-Rib-ol-P-3-beta-D-GalNAc-(1-&gt;3)-beta-D-GlcNAc-(1-&gt;4)-(O-6-P-alpha-D-Man)]-Thr-[protein] + UDP + H(+)</text>
        <dbReference type="Rhea" id="RHEA:46860"/>
        <dbReference type="Rhea" id="RHEA-COMP:15023"/>
        <dbReference type="Rhea" id="RHEA-COMP:17482"/>
        <dbReference type="ChEBI" id="CHEBI:15378"/>
        <dbReference type="ChEBI" id="CHEBI:58052"/>
        <dbReference type="ChEBI" id="CHEBI:58223"/>
        <dbReference type="ChEBI" id="CHEBI:142405"/>
        <dbReference type="ChEBI" id="CHEBI:177336"/>
    </reaction>
</comment>
<evidence type="ECO:0000256" key="13">
    <source>
        <dbReference type="ARBA" id="ARBA00023136"/>
    </source>
</evidence>
<evidence type="ECO:0000256" key="17">
    <source>
        <dbReference type="ARBA" id="ARBA00032175"/>
    </source>
</evidence>
<keyword evidence="6" id="KW-0328">Glycosyltransferase</keyword>
<dbReference type="PANTHER" id="PTHR46420">
    <property type="entry name" value="BETA-1,4-GLUCURONYLTRANSFERASE 1"/>
    <property type="match status" value="1"/>
</dbReference>
<dbReference type="GO" id="GO:0035269">
    <property type="term" value="P:protein O-linked glycosylation via mannose"/>
    <property type="evidence" value="ECO:0007669"/>
    <property type="project" value="TreeGrafter"/>
</dbReference>
<organism evidence="21 22">
    <name type="scientific">Tigriopus californicus</name>
    <name type="common">Marine copepod</name>
    <dbReference type="NCBI Taxonomy" id="6832"/>
    <lineage>
        <taxon>Eukaryota</taxon>
        <taxon>Metazoa</taxon>
        <taxon>Ecdysozoa</taxon>
        <taxon>Arthropoda</taxon>
        <taxon>Crustacea</taxon>
        <taxon>Multicrustacea</taxon>
        <taxon>Hexanauplia</taxon>
        <taxon>Copepoda</taxon>
        <taxon>Harpacticoida</taxon>
        <taxon>Harpacticidae</taxon>
        <taxon>Tigriopus</taxon>
    </lineage>
</organism>
<keyword evidence="7" id="KW-0808">Transferase</keyword>
<keyword evidence="22" id="KW-1185">Reference proteome</keyword>
<evidence type="ECO:0000256" key="5">
    <source>
        <dbReference type="ARBA" id="ARBA00017962"/>
    </source>
</evidence>
<evidence type="ECO:0000256" key="8">
    <source>
        <dbReference type="ARBA" id="ARBA00022692"/>
    </source>
</evidence>
<evidence type="ECO:0000256" key="18">
    <source>
        <dbReference type="ARBA" id="ARBA00032181"/>
    </source>
</evidence>
<keyword evidence="15" id="KW-0464">Manganese</keyword>
<evidence type="ECO:0000256" key="3">
    <source>
        <dbReference type="ARBA" id="ARBA00004922"/>
    </source>
</evidence>
<reference evidence="21 22" key="1">
    <citation type="journal article" date="2018" name="Nat. Ecol. Evol.">
        <title>Genomic signatures of mitonuclear coevolution across populations of Tigriopus californicus.</title>
        <authorList>
            <person name="Barreto F.S."/>
            <person name="Watson E.T."/>
            <person name="Lima T.G."/>
            <person name="Willett C.S."/>
            <person name="Edmands S."/>
            <person name="Li W."/>
            <person name="Burton R.S."/>
        </authorList>
    </citation>
    <scope>NUCLEOTIDE SEQUENCE [LARGE SCALE GENOMIC DNA]</scope>
    <source>
        <strain evidence="21 22">San Diego</strain>
    </source>
</reference>
<dbReference type="GO" id="GO:0000139">
    <property type="term" value="C:Golgi membrane"/>
    <property type="evidence" value="ECO:0007669"/>
    <property type="project" value="UniProtKB-SubCell"/>
</dbReference>
<evidence type="ECO:0000256" key="19">
    <source>
        <dbReference type="ARBA" id="ARBA00033291"/>
    </source>
</evidence>
<keyword evidence="14" id="KW-0325">Glycoprotein</keyword>
<evidence type="ECO:0000256" key="15">
    <source>
        <dbReference type="ARBA" id="ARBA00023211"/>
    </source>
</evidence>
<accession>A0A553NDW8</accession>
<feature type="non-terminal residue" evidence="21">
    <location>
        <position position="1"/>
    </location>
</feature>
<dbReference type="STRING" id="6832.A0A553NDW8"/>
<keyword evidence="10" id="KW-0735">Signal-anchor</keyword>
<evidence type="ECO:0000256" key="14">
    <source>
        <dbReference type="ARBA" id="ARBA00023180"/>
    </source>
</evidence>
<dbReference type="EMBL" id="VCGU01000458">
    <property type="protein sequence ID" value="TRY63640.1"/>
    <property type="molecule type" value="Genomic_DNA"/>
</dbReference>
<evidence type="ECO:0000256" key="16">
    <source>
        <dbReference type="ARBA" id="ARBA00030723"/>
    </source>
</evidence>
<evidence type="ECO:0000256" key="11">
    <source>
        <dbReference type="ARBA" id="ARBA00022989"/>
    </source>
</evidence>
<gene>
    <name evidence="21" type="ORF">TCAL_12052</name>
</gene>
<proteinExistence type="inferred from homology"/>
<evidence type="ECO:0000256" key="12">
    <source>
        <dbReference type="ARBA" id="ARBA00023034"/>
    </source>
</evidence>
<name>A0A553NDW8_TIGCA</name>
<evidence type="ECO:0000313" key="21">
    <source>
        <dbReference type="EMBL" id="TRY63640.1"/>
    </source>
</evidence>
<dbReference type="Proteomes" id="UP000318571">
    <property type="component" value="Chromosome 10"/>
</dbReference>
<comment type="caution">
    <text evidence="21">The sequence shown here is derived from an EMBL/GenBank/DDBJ whole genome shotgun (WGS) entry which is preliminary data.</text>
</comment>
<dbReference type="PANTHER" id="PTHR46420:SF1">
    <property type="entry name" value="BETA-1,4-GLUCURONYLTRANSFERASE 1"/>
    <property type="match status" value="1"/>
</dbReference>
<evidence type="ECO:0000256" key="2">
    <source>
        <dbReference type="ARBA" id="ARBA00004323"/>
    </source>
</evidence>
<keyword evidence="12" id="KW-0333">Golgi apparatus</keyword>
<evidence type="ECO:0000256" key="20">
    <source>
        <dbReference type="ARBA" id="ARBA00047852"/>
    </source>
</evidence>
<dbReference type="Pfam" id="PF13896">
    <property type="entry name" value="Glyco_transf_49"/>
    <property type="match status" value="1"/>
</dbReference>
<dbReference type="InterPro" id="IPR043189">
    <property type="entry name" value="B4GAT1"/>
</dbReference>
<evidence type="ECO:0000256" key="1">
    <source>
        <dbReference type="ARBA" id="ARBA00001936"/>
    </source>
</evidence>
<protein>
    <recommendedName>
        <fullName evidence="5">Beta-1,4-glucuronyltransferase 1</fullName>
    </recommendedName>
    <alternativeName>
        <fullName evidence="16">I-beta-1,3-N-acetylglucosaminyltransferase</fullName>
    </alternativeName>
    <alternativeName>
        <fullName evidence="19">N-acetyllactosaminide beta-1,3-N-acetylglucosaminyltransferase</fullName>
    </alternativeName>
    <alternativeName>
        <fullName evidence="17">Poly-N-acetyllactosamine extension enzyme</fullName>
    </alternativeName>
    <alternativeName>
        <fullName evidence="18">UDP-GlcNAc:betaGal beta-1,3-N-acetylglucosaminyltransferase 1</fullName>
    </alternativeName>
</protein>
<dbReference type="GO" id="GO:0015020">
    <property type="term" value="F:glucuronosyltransferase activity"/>
    <property type="evidence" value="ECO:0007669"/>
    <property type="project" value="InterPro"/>
</dbReference>
<evidence type="ECO:0000256" key="4">
    <source>
        <dbReference type="ARBA" id="ARBA00008539"/>
    </source>
</evidence>